<sequence>MAIIIECNHPSCDTRPSSRRLRKHFYLPPWDLTGGFYCPTHVCTVPTCYLHRATKPNQETRYCKDHICQEQGCLHKRLTVTTPSTTPRVPPRI</sequence>
<evidence type="ECO:0000313" key="2">
    <source>
        <dbReference type="Proteomes" id="UP000447873"/>
    </source>
</evidence>
<reference evidence="1 2" key="1">
    <citation type="submission" date="2018-12" db="EMBL/GenBank/DDBJ databases">
        <title>Venturia inaequalis Genome Resource.</title>
        <authorList>
            <person name="Lichtner F.J."/>
        </authorList>
    </citation>
    <scope>NUCLEOTIDE SEQUENCE [LARGE SCALE GENOMIC DNA]</scope>
    <source>
        <strain evidence="1 2">120213</strain>
    </source>
</reference>
<protein>
    <submittedName>
        <fullName evidence="1">Uncharacterized protein</fullName>
    </submittedName>
</protein>
<dbReference type="AlphaFoldDB" id="A0A8H3Z0Y4"/>
<gene>
    <name evidence="1" type="ORF">EG328_011534</name>
</gene>
<proteinExistence type="predicted"/>
<evidence type="ECO:0000313" key="1">
    <source>
        <dbReference type="EMBL" id="KAE9981595.1"/>
    </source>
</evidence>
<dbReference type="Proteomes" id="UP000447873">
    <property type="component" value="Unassembled WGS sequence"/>
</dbReference>
<accession>A0A8H3Z0Y4</accession>
<name>A0A8H3Z0Y4_VENIN</name>
<dbReference type="EMBL" id="WNWS01000087">
    <property type="protein sequence ID" value="KAE9981595.1"/>
    <property type="molecule type" value="Genomic_DNA"/>
</dbReference>
<comment type="caution">
    <text evidence="1">The sequence shown here is derived from an EMBL/GenBank/DDBJ whole genome shotgun (WGS) entry which is preliminary data.</text>
</comment>
<organism evidence="1 2">
    <name type="scientific">Venturia inaequalis</name>
    <name type="common">Apple scab fungus</name>
    <dbReference type="NCBI Taxonomy" id="5025"/>
    <lineage>
        <taxon>Eukaryota</taxon>
        <taxon>Fungi</taxon>
        <taxon>Dikarya</taxon>
        <taxon>Ascomycota</taxon>
        <taxon>Pezizomycotina</taxon>
        <taxon>Dothideomycetes</taxon>
        <taxon>Pleosporomycetidae</taxon>
        <taxon>Venturiales</taxon>
        <taxon>Venturiaceae</taxon>
        <taxon>Venturia</taxon>
    </lineage>
</organism>